<dbReference type="Proteomes" id="UP000682204">
    <property type="component" value="Chromosome"/>
</dbReference>
<evidence type="ECO:0000313" key="2">
    <source>
        <dbReference type="Proteomes" id="UP000682204"/>
    </source>
</evidence>
<organism evidence="1 2">
    <name type="scientific">Aminirod propionatiphilus</name>
    <dbReference type="NCBI Taxonomy" id="3415223"/>
    <lineage>
        <taxon>Bacteria</taxon>
        <taxon>Thermotogati</taxon>
        <taxon>Synergistota</taxon>
        <taxon>Synergistia</taxon>
        <taxon>Synergistales</taxon>
        <taxon>Aminiphilaceae</taxon>
        <taxon>Aminirod</taxon>
    </lineage>
</organism>
<reference evidence="1" key="1">
    <citation type="submission" date="2021-05" db="EMBL/GenBank/DDBJ databases">
        <title>An isolated secondary fermenter in methanogenic hydrocarbon-degrading communities.</title>
        <authorList>
            <person name="Liu Y.-F."/>
            <person name="Liu Z.-l."/>
        </authorList>
    </citation>
    <scope>NUCLEOTIDE SEQUENCE</scope>
    <source>
        <strain evidence="1">L-13</strain>
    </source>
</reference>
<sequence length="113" mass="12990">MELIDGRYTRAPSYGSRRRRPGCVGPEHEIYPYLLRNAVIVRPNRVWSTDVTYLPMSGGFMYLAAVIDGHSRFVLSWELSNTLDAEFCVVALDRERRRSSTPTRAVRSPVRPF</sequence>
<protein>
    <submittedName>
        <fullName evidence="1">Transposase family protein</fullName>
    </submittedName>
</protein>
<dbReference type="EMBL" id="CP074691">
    <property type="protein sequence ID" value="QVL35732.1"/>
    <property type="molecule type" value="Genomic_DNA"/>
</dbReference>
<evidence type="ECO:0000313" key="1">
    <source>
        <dbReference type="EMBL" id="QVL35732.1"/>
    </source>
</evidence>
<keyword evidence="2" id="KW-1185">Reference proteome</keyword>
<name>A0ACD1DUG5_9BACT</name>
<gene>
    <name evidence="1" type="ORF">KIH16_11275</name>
</gene>
<proteinExistence type="predicted"/>
<accession>A0ACD1DUG5</accession>